<keyword evidence="3" id="KW-0067">ATP-binding</keyword>
<dbReference type="GO" id="GO:0017111">
    <property type="term" value="F:ribonucleoside triphosphate phosphatase activity"/>
    <property type="evidence" value="ECO:0007669"/>
    <property type="project" value="InterPro"/>
</dbReference>
<evidence type="ECO:0000256" key="2">
    <source>
        <dbReference type="ARBA" id="ARBA00022801"/>
    </source>
</evidence>
<dbReference type="EMBL" id="JACGCM010002641">
    <property type="protein sequence ID" value="KAF6137626.1"/>
    <property type="molecule type" value="Genomic_DNA"/>
</dbReference>
<gene>
    <name evidence="4" type="ORF">GIB67_036209</name>
</gene>
<comment type="caution">
    <text evidence="4">The sequence shown here is derived from an EMBL/GenBank/DDBJ whole genome shotgun (WGS) entry which is preliminary data.</text>
</comment>
<keyword evidence="1" id="KW-0547">Nucleotide-binding</keyword>
<evidence type="ECO:0000256" key="3">
    <source>
        <dbReference type="ARBA" id="ARBA00022840"/>
    </source>
</evidence>
<evidence type="ECO:0000256" key="1">
    <source>
        <dbReference type="ARBA" id="ARBA00022741"/>
    </source>
</evidence>
<keyword evidence="2" id="KW-0378">Hydrolase</keyword>
<dbReference type="PANTHER" id="PTHR43146:SF1">
    <property type="entry name" value="CANCER-RELATED NUCLEOSIDE-TRIPHOSPHATASE"/>
    <property type="match status" value="1"/>
</dbReference>
<accession>A0A7J7L4S7</accession>
<dbReference type="PANTHER" id="PTHR43146">
    <property type="entry name" value="CANCER-RELATED NUCLEOSIDE-TRIPHOSPHATASE"/>
    <property type="match status" value="1"/>
</dbReference>
<protein>
    <submittedName>
        <fullName evidence="4">Uncharacterized protein</fullName>
    </submittedName>
</protein>
<dbReference type="Proteomes" id="UP000541444">
    <property type="component" value="Unassembled WGS sequence"/>
</dbReference>
<dbReference type="AlphaFoldDB" id="A0A7J7L4S7"/>
<dbReference type="Pfam" id="PF03266">
    <property type="entry name" value="NTPase_1"/>
    <property type="match status" value="1"/>
</dbReference>
<dbReference type="OrthoDB" id="275278at2759"/>
<reference evidence="4 5" key="1">
    <citation type="journal article" date="2020" name="IScience">
        <title>Genome Sequencing of the Endangered Kingdonia uniflora (Circaeasteraceae, Ranunculales) Reveals Potential Mechanisms of Evolutionary Specialization.</title>
        <authorList>
            <person name="Sun Y."/>
            <person name="Deng T."/>
            <person name="Zhang A."/>
            <person name="Moore M.J."/>
            <person name="Landis J.B."/>
            <person name="Lin N."/>
            <person name="Zhang H."/>
            <person name="Zhang X."/>
            <person name="Huang J."/>
            <person name="Zhang X."/>
            <person name="Sun H."/>
            <person name="Wang H."/>
        </authorList>
    </citation>
    <scope>NUCLEOTIDE SEQUENCE [LARGE SCALE GENOMIC DNA]</scope>
    <source>
        <strain evidence="4">TB1705</strain>
        <tissue evidence="4">Leaf</tissue>
    </source>
</reference>
<name>A0A7J7L4S7_9MAGN</name>
<dbReference type="Gene3D" id="3.40.50.300">
    <property type="entry name" value="P-loop containing nucleotide triphosphate hydrolases"/>
    <property type="match status" value="1"/>
</dbReference>
<sequence>MSNSGWNSISVESYSLLDDDIGHGVFFGGPPKTSWVSLHVDENQVHDENDIFDLFLHPKESDDNDESDYHWEEYTGWYGSVFSRKVRVLAGKTSVNMKVLDKFKASNPNLNIKGFYTSDIREGSERVGFQVVTLDGRRGPLASSKNSSLSPKLNLLLDSIETQLNTRNPKLVTWFKMVKLPNLALYFIPLFKKSSEYGRSGVAEVILSICFCAAVDKLAERVSCPRFTLSIPEIMGELMDLSYSLVSMDRLHSLASKAGVEQEFLAHFGSKVLPNKESREVAFWIGLVYKRLCVAFRIESFISSREGFNNTKILAEEMEWLDFYTAVLDEYVVTFFLRSKNLLTMCLEDYLAAYYRSGERMRIAERFVNQPMVPLGNPHTINGYIFPGLRTPELMMTGIQDVWPQYVSVSSKIHPFIKKFEDKDIDLEILVGGLESPVNFPR</sequence>
<dbReference type="InterPro" id="IPR004948">
    <property type="entry name" value="Nuc-triphosphatase_THEP1"/>
</dbReference>
<dbReference type="InterPro" id="IPR027417">
    <property type="entry name" value="P-loop_NTPase"/>
</dbReference>
<keyword evidence="5" id="KW-1185">Reference proteome</keyword>
<dbReference type="GO" id="GO:0005524">
    <property type="term" value="F:ATP binding"/>
    <property type="evidence" value="ECO:0007669"/>
    <property type="project" value="UniProtKB-KW"/>
</dbReference>
<evidence type="ECO:0000313" key="5">
    <source>
        <dbReference type="Proteomes" id="UP000541444"/>
    </source>
</evidence>
<proteinExistence type="predicted"/>
<evidence type="ECO:0000313" key="4">
    <source>
        <dbReference type="EMBL" id="KAF6137626.1"/>
    </source>
</evidence>
<organism evidence="4 5">
    <name type="scientific">Kingdonia uniflora</name>
    <dbReference type="NCBI Taxonomy" id="39325"/>
    <lineage>
        <taxon>Eukaryota</taxon>
        <taxon>Viridiplantae</taxon>
        <taxon>Streptophyta</taxon>
        <taxon>Embryophyta</taxon>
        <taxon>Tracheophyta</taxon>
        <taxon>Spermatophyta</taxon>
        <taxon>Magnoliopsida</taxon>
        <taxon>Ranunculales</taxon>
        <taxon>Circaeasteraceae</taxon>
        <taxon>Kingdonia</taxon>
    </lineage>
</organism>